<dbReference type="EMBL" id="GL435220">
    <property type="protein sequence ID" value="EFN73762.1"/>
    <property type="molecule type" value="Genomic_DNA"/>
</dbReference>
<evidence type="ECO:0000313" key="3">
    <source>
        <dbReference type="Proteomes" id="UP000000311"/>
    </source>
</evidence>
<name>E1ZYH7_CAMFO</name>
<dbReference type="Proteomes" id="UP000000311">
    <property type="component" value="Unassembled WGS sequence"/>
</dbReference>
<protein>
    <recommendedName>
        <fullName evidence="1">Mutator-like transposase domain-containing protein</fullName>
    </recommendedName>
</protein>
<reference evidence="2 3" key="1">
    <citation type="journal article" date="2010" name="Science">
        <title>Genomic comparison of the ants Camponotus floridanus and Harpegnathos saltator.</title>
        <authorList>
            <person name="Bonasio R."/>
            <person name="Zhang G."/>
            <person name="Ye C."/>
            <person name="Mutti N.S."/>
            <person name="Fang X."/>
            <person name="Qin N."/>
            <person name="Donahue G."/>
            <person name="Yang P."/>
            <person name="Li Q."/>
            <person name="Li C."/>
            <person name="Zhang P."/>
            <person name="Huang Z."/>
            <person name="Berger S.L."/>
            <person name="Reinberg D."/>
            <person name="Wang J."/>
            <person name="Liebig J."/>
        </authorList>
    </citation>
    <scope>NUCLEOTIDE SEQUENCE [LARGE SCALE GENOMIC DNA]</scope>
    <source>
        <strain evidence="3">C129</strain>
    </source>
</reference>
<dbReference type="OrthoDB" id="10060618at2759"/>
<feature type="domain" description="Mutator-like transposase" evidence="1">
    <location>
        <begin position="1"/>
        <end position="144"/>
    </location>
</feature>
<feature type="non-terminal residue" evidence="2">
    <location>
        <position position="1"/>
    </location>
</feature>
<feature type="non-terminal residue" evidence="2">
    <location>
        <position position="186"/>
    </location>
</feature>
<accession>E1ZYH7</accession>
<keyword evidence="3" id="KW-1185">Reference proteome</keyword>
<gene>
    <name evidence="2" type="ORF">EAG_00480</name>
</gene>
<dbReference type="AlphaFoldDB" id="E1ZYH7"/>
<evidence type="ECO:0000313" key="2">
    <source>
        <dbReference type="EMBL" id="EFN73762.1"/>
    </source>
</evidence>
<organism evidence="3">
    <name type="scientific">Camponotus floridanus</name>
    <name type="common">Florida carpenter ant</name>
    <dbReference type="NCBI Taxonomy" id="104421"/>
    <lineage>
        <taxon>Eukaryota</taxon>
        <taxon>Metazoa</taxon>
        <taxon>Ecdysozoa</taxon>
        <taxon>Arthropoda</taxon>
        <taxon>Hexapoda</taxon>
        <taxon>Insecta</taxon>
        <taxon>Pterygota</taxon>
        <taxon>Neoptera</taxon>
        <taxon>Endopterygota</taxon>
        <taxon>Hymenoptera</taxon>
        <taxon>Apocrita</taxon>
        <taxon>Aculeata</taxon>
        <taxon>Formicoidea</taxon>
        <taxon>Formicidae</taxon>
        <taxon>Formicinae</taxon>
        <taxon>Camponotus</taxon>
    </lineage>
</organism>
<sequence>CEANHEGSAGKMEVDAATEMFARADEKNGVSYINYVGDGDCKTFKAIVEQNPNVKKKECIDHVQKRMGTRLRKLVSNTKGLSGRGKLTGKLIDELSIYYGLAIRRHCNSIEDMKKAIWATLYHKISTDEKPQHHFCPEGPKSWCAWQLQKAIVGNTNEFKHNPAMSDEVFKAIKPVYEELSRDDLL</sequence>
<proteinExistence type="predicted"/>
<dbReference type="Pfam" id="PF20700">
    <property type="entry name" value="Mutator"/>
    <property type="match status" value="1"/>
</dbReference>
<evidence type="ECO:0000259" key="1">
    <source>
        <dbReference type="Pfam" id="PF20700"/>
    </source>
</evidence>
<dbReference type="OMA" id="CEANHEG"/>
<dbReference type="InParanoid" id="E1ZYH7"/>
<dbReference type="InterPro" id="IPR049012">
    <property type="entry name" value="Mutator_transp_dom"/>
</dbReference>